<sequence length="157" mass="17552">MKISDFLEFSQADKKLWIAIAVVCGIAILLLSVFATTSPFYWIERFGIAILEMFVPGYLITKLFFDKMAFSERPISLKFIVIEPEIIDKAMVSVTLSVATVQTLYFLATYLRTYGLNVDEDVISSDKLAVAIVLLVIAGAFGIKYYLLRKKSSTPAS</sequence>
<keyword evidence="1" id="KW-0812">Transmembrane</keyword>
<dbReference type="KEGG" id="metu:GNH96_07605"/>
<keyword evidence="1" id="KW-1133">Transmembrane helix</keyword>
<feature type="transmembrane region" description="Helical" evidence="1">
    <location>
        <begin position="16"/>
        <end position="34"/>
    </location>
</feature>
<organism evidence="2 3">
    <name type="scientific">Methylococcus geothermalis</name>
    <dbReference type="NCBI Taxonomy" id="2681310"/>
    <lineage>
        <taxon>Bacteria</taxon>
        <taxon>Pseudomonadati</taxon>
        <taxon>Pseudomonadota</taxon>
        <taxon>Gammaproteobacteria</taxon>
        <taxon>Methylococcales</taxon>
        <taxon>Methylococcaceae</taxon>
        <taxon>Methylococcus</taxon>
    </lineage>
</organism>
<proteinExistence type="predicted"/>
<evidence type="ECO:0000313" key="2">
    <source>
        <dbReference type="EMBL" id="QJD29850.1"/>
    </source>
</evidence>
<dbReference type="RefSeq" id="WP_169603131.1">
    <property type="nucleotide sequence ID" value="NZ_CP046565.1"/>
</dbReference>
<dbReference type="EMBL" id="CP046565">
    <property type="protein sequence ID" value="QJD29850.1"/>
    <property type="molecule type" value="Genomic_DNA"/>
</dbReference>
<feature type="transmembrane region" description="Helical" evidence="1">
    <location>
        <begin position="86"/>
        <end position="108"/>
    </location>
</feature>
<keyword evidence="1" id="KW-0472">Membrane</keyword>
<dbReference type="AlphaFoldDB" id="A0A858Q7P7"/>
<dbReference type="Proteomes" id="UP000503004">
    <property type="component" value="Chromosome"/>
</dbReference>
<feature type="transmembrane region" description="Helical" evidence="1">
    <location>
        <begin position="128"/>
        <end position="147"/>
    </location>
</feature>
<feature type="transmembrane region" description="Helical" evidence="1">
    <location>
        <begin position="46"/>
        <end position="65"/>
    </location>
</feature>
<evidence type="ECO:0000256" key="1">
    <source>
        <dbReference type="SAM" id="Phobius"/>
    </source>
</evidence>
<keyword evidence="3" id="KW-1185">Reference proteome</keyword>
<gene>
    <name evidence="2" type="ORF">GNH96_07605</name>
</gene>
<protein>
    <submittedName>
        <fullName evidence="2">Uncharacterized protein</fullName>
    </submittedName>
</protein>
<reference evidence="3" key="1">
    <citation type="submission" date="2019-12" db="EMBL/GenBank/DDBJ databases">
        <authorList>
            <person name="Awala S.I."/>
            <person name="Rhee S.K."/>
        </authorList>
    </citation>
    <scope>NUCLEOTIDE SEQUENCE [LARGE SCALE GENOMIC DNA]</scope>
    <source>
        <strain evidence="3">IM1</strain>
    </source>
</reference>
<name>A0A858Q7P7_9GAMM</name>
<accession>A0A858Q7P7</accession>
<evidence type="ECO:0000313" key="3">
    <source>
        <dbReference type="Proteomes" id="UP000503004"/>
    </source>
</evidence>